<organism evidence="3 4">
    <name type="scientific">Psychromonas aquatilis</name>
    <dbReference type="NCBI Taxonomy" id="2005072"/>
    <lineage>
        <taxon>Bacteria</taxon>
        <taxon>Pseudomonadati</taxon>
        <taxon>Pseudomonadota</taxon>
        <taxon>Gammaproteobacteria</taxon>
        <taxon>Alteromonadales</taxon>
        <taxon>Psychromonadaceae</taxon>
        <taxon>Psychromonas</taxon>
    </lineage>
</organism>
<evidence type="ECO:0000313" key="3">
    <source>
        <dbReference type="EMBL" id="MEL0630520.1"/>
    </source>
</evidence>
<keyword evidence="3" id="KW-0645">Protease</keyword>
<comment type="caution">
    <text evidence="3">The sequence shown here is derived from an EMBL/GenBank/DDBJ whole genome shotgun (WGS) entry which is preliminary data.</text>
</comment>
<dbReference type="SUPFAM" id="SSF50630">
    <property type="entry name" value="Acid proteases"/>
    <property type="match status" value="1"/>
</dbReference>
<name>A0ABU9GT64_9GAMM</name>
<keyword evidence="3" id="KW-0378">Hydrolase</keyword>
<evidence type="ECO:0000256" key="1">
    <source>
        <dbReference type="SAM" id="Coils"/>
    </source>
</evidence>
<gene>
    <name evidence="3" type="ORF">V6256_12965</name>
</gene>
<reference evidence="3 4" key="1">
    <citation type="submission" date="2024-02" db="EMBL/GenBank/DDBJ databases">
        <title>Bacteria isolated from the canopy kelp, Nereocystis luetkeana.</title>
        <authorList>
            <person name="Pfister C.A."/>
            <person name="Younker I.T."/>
            <person name="Light S.H."/>
        </authorList>
    </citation>
    <scope>NUCLEOTIDE SEQUENCE [LARGE SCALE GENOMIC DNA]</scope>
    <source>
        <strain evidence="3 4">TI.1.05</strain>
    </source>
</reference>
<dbReference type="InterPro" id="IPR021109">
    <property type="entry name" value="Peptidase_aspartic_dom_sf"/>
</dbReference>
<feature type="coiled-coil region" evidence="1">
    <location>
        <begin position="27"/>
        <end position="61"/>
    </location>
</feature>
<dbReference type="Pfam" id="PF05618">
    <property type="entry name" value="Zn_protease"/>
    <property type="match status" value="1"/>
</dbReference>
<accession>A0ABU9GT64</accession>
<dbReference type="RefSeq" id="WP_341598647.1">
    <property type="nucleotide sequence ID" value="NZ_JBAKAZ010000061.1"/>
</dbReference>
<dbReference type="PANTHER" id="PTHR38037:SF2">
    <property type="entry name" value="ATP-DEPENDENT ZINC PROTEASE DOMAIN-CONTAINING PROTEIN-RELATED"/>
    <property type="match status" value="1"/>
</dbReference>
<keyword evidence="4" id="KW-1185">Reference proteome</keyword>
<sequence>MTLKKVSLVTLSALFLTTGCGSESTSSAQADDKIQSLEAELKQAKADNEQLSTKLKELDAKDSETVKVDKNQATYDDKTVLGQVEWTYIKKAEQNFQTRVDTGASTSSLNAVDIEEFERDSKKWVRFNITHKEGGAEKVIEAPIVRTAKILQSNSQDESSERPVIELKVSIAGIDTTSEFTLTDRTSLDYPVLLGRTFIKDVVLVDVSQEFIHPKYKSK</sequence>
<dbReference type="InterPro" id="IPR008503">
    <property type="entry name" value="Asp_endopeptidase"/>
</dbReference>
<keyword evidence="1" id="KW-0175">Coiled coil</keyword>
<evidence type="ECO:0000313" key="4">
    <source>
        <dbReference type="Proteomes" id="UP001369082"/>
    </source>
</evidence>
<dbReference type="PROSITE" id="PS51257">
    <property type="entry name" value="PROKAR_LIPOPROTEIN"/>
    <property type="match status" value="1"/>
</dbReference>
<feature type="domain" description="Retropepsin-like aspartic endopeptidase" evidence="2">
    <location>
        <begin position="80"/>
        <end position="215"/>
    </location>
</feature>
<dbReference type="EMBL" id="JBAKAZ010000061">
    <property type="protein sequence ID" value="MEL0630520.1"/>
    <property type="molecule type" value="Genomic_DNA"/>
</dbReference>
<proteinExistence type="predicted"/>
<protein>
    <submittedName>
        <fullName evidence="3">ATP-dependent zinc protease</fullName>
    </submittedName>
</protein>
<evidence type="ECO:0000259" key="2">
    <source>
        <dbReference type="Pfam" id="PF05618"/>
    </source>
</evidence>
<dbReference type="GO" id="GO:0006508">
    <property type="term" value="P:proteolysis"/>
    <property type="evidence" value="ECO:0007669"/>
    <property type="project" value="UniProtKB-KW"/>
</dbReference>
<dbReference type="Proteomes" id="UP001369082">
    <property type="component" value="Unassembled WGS sequence"/>
</dbReference>
<dbReference type="GO" id="GO:0008233">
    <property type="term" value="F:peptidase activity"/>
    <property type="evidence" value="ECO:0007669"/>
    <property type="project" value="UniProtKB-KW"/>
</dbReference>
<dbReference type="Gene3D" id="2.40.70.10">
    <property type="entry name" value="Acid Proteases"/>
    <property type="match status" value="1"/>
</dbReference>
<dbReference type="PANTHER" id="PTHR38037">
    <property type="entry name" value="ZN_PROTEASE DOMAIN-CONTAINING PROTEIN"/>
    <property type="match status" value="1"/>
</dbReference>